<evidence type="ECO:0000259" key="2">
    <source>
        <dbReference type="Pfam" id="PF12146"/>
    </source>
</evidence>
<reference evidence="3" key="1">
    <citation type="submission" date="2021-02" db="EMBL/GenBank/DDBJ databases">
        <title>Genome sequence of Rhodospirillales sp. strain TMPK1 isolated from soil.</title>
        <authorList>
            <person name="Nakai R."/>
            <person name="Kusada H."/>
            <person name="Tamaki H."/>
        </authorList>
    </citation>
    <scope>NUCLEOTIDE SEQUENCE</scope>
    <source>
        <strain evidence="3">TMPK1</strain>
    </source>
</reference>
<dbReference type="PRINTS" id="PR00111">
    <property type="entry name" value="ABHYDROLASE"/>
</dbReference>
<dbReference type="PANTHER" id="PTHR11614">
    <property type="entry name" value="PHOSPHOLIPASE-RELATED"/>
    <property type="match status" value="1"/>
</dbReference>
<dbReference type="SUPFAM" id="SSF53474">
    <property type="entry name" value="alpha/beta-Hydrolases"/>
    <property type="match status" value="1"/>
</dbReference>
<sequence length="325" mass="34812">MTKLAAAVVAMLLLSGCVARLQPAGPSIATPQVAPATFITTDGTALPLRVWGPADARTVIVALHGFGDYSQGFERAARAWDAAGIRTYAYDQRGFGQAPNPTIWAGTDTLIADAVAAVRAVHAAHPKAKLFLLGESMGGSVALLATVRTQSLPIDGLCLMAPAVWGERTMPWHYQLALELGRRFVPGWFLEPPKGLKIRASDNPDALRELRDDPLVQKGARVDTTAGLVDLMGAALDAAPRLARPTLVAYGAHEQIVPKKAADEFLELLPSRIQVAIYKDGWHLLLRDRQAATVWRDVVNWTQGSALPSGADGPAKVHIEPTAQY</sequence>
<dbReference type="AlphaFoldDB" id="A0A8S8XI93"/>
<dbReference type="EMBL" id="BOPV01000001">
    <property type="protein sequence ID" value="GIL41761.1"/>
    <property type="molecule type" value="Genomic_DNA"/>
</dbReference>
<dbReference type="Pfam" id="PF12146">
    <property type="entry name" value="Hydrolase_4"/>
    <property type="match status" value="1"/>
</dbReference>
<feature type="signal peptide" evidence="1">
    <location>
        <begin position="1"/>
        <end position="21"/>
    </location>
</feature>
<name>A0A8S8XI93_9PROT</name>
<keyword evidence="1" id="KW-0732">Signal</keyword>
<dbReference type="InterPro" id="IPR051044">
    <property type="entry name" value="MAG_DAG_Lipase"/>
</dbReference>
<dbReference type="InterPro" id="IPR000073">
    <property type="entry name" value="AB_hydrolase_1"/>
</dbReference>
<dbReference type="PROSITE" id="PS51257">
    <property type="entry name" value="PROKAR_LIPOPROTEIN"/>
    <property type="match status" value="1"/>
</dbReference>
<gene>
    <name evidence="3" type="ORF">TMPK1_39980</name>
</gene>
<feature type="domain" description="Serine aminopeptidase S33" evidence="2">
    <location>
        <begin position="55"/>
        <end position="289"/>
    </location>
</feature>
<keyword evidence="4" id="KW-1185">Reference proteome</keyword>
<evidence type="ECO:0000313" key="3">
    <source>
        <dbReference type="EMBL" id="GIL41761.1"/>
    </source>
</evidence>
<organism evidence="3 4">
    <name type="scientific">Roseiterribacter gracilis</name>
    <dbReference type="NCBI Taxonomy" id="2812848"/>
    <lineage>
        <taxon>Bacteria</taxon>
        <taxon>Pseudomonadati</taxon>
        <taxon>Pseudomonadota</taxon>
        <taxon>Alphaproteobacteria</taxon>
        <taxon>Rhodospirillales</taxon>
        <taxon>Roseiterribacteraceae</taxon>
        <taxon>Roseiterribacter</taxon>
    </lineage>
</organism>
<proteinExistence type="predicted"/>
<dbReference type="Proteomes" id="UP000681075">
    <property type="component" value="Unassembled WGS sequence"/>
</dbReference>
<dbReference type="Gene3D" id="3.40.50.1820">
    <property type="entry name" value="alpha/beta hydrolase"/>
    <property type="match status" value="1"/>
</dbReference>
<dbReference type="GO" id="GO:0016787">
    <property type="term" value="F:hydrolase activity"/>
    <property type="evidence" value="ECO:0007669"/>
    <property type="project" value="UniProtKB-KW"/>
</dbReference>
<evidence type="ECO:0000313" key="4">
    <source>
        <dbReference type="Proteomes" id="UP000681075"/>
    </source>
</evidence>
<protein>
    <submittedName>
        <fullName evidence="3">Alpha/beta hydrolase</fullName>
    </submittedName>
</protein>
<feature type="chain" id="PRO_5035831213" evidence="1">
    <location>
        <begin position="22"/>
        <end position="325"/>
    </location>
</feature>
<dbReference type="InterPro" id="IPR022742">
    <property type="entry name" value="Hydrolase_4"/>
</dbReference>
<comment type="caution">
    <text evidence="3">The sequence shown here is derived from an EMBL/GenBank/DDBJ whole genome shotgun (WGS) entry which is preliminary data.</text>
</comment>
<keyword evidence="3" id="KW-0378">Hydrolase</keyword>
<accession>A0A8S8XI93</accession>
<dbReference type="InterPro" id="IPR029058">
    <property type="entry name" value="AB_hydrolase_fold"/>
</dbReference>
<dbReference type="RefSeq" id="WP_420245393.1">
    <property type="nucleotide sequence ID" value="NZ_BOPV01000001.1"/>
</dbReference>
<evidence type="ECO:0000256" key="1">
    <source>
        <dbReference type="SAM" id="SignalP"/>
    </source>
</evidence>